<dbReference type="InterPro" id="IPR010982">
    <property type="entry name" value="Lambda_DNA-bd_dom_sf"/>
</dbReference>
<gene>
    <name evidence="2" type="ORF">C5Y83_06480</name>
</gene>
<dbReference type="AlphaFoldDB" id="A0A2S8FZG5"/>
<dbReference type="EMBL" id="PUHY01000005">
    <property type="protein sequence ID" value="PQO37587.1"/>
    <property type="molecule type" value="Genomic_DNA"/>
</dbReference>
<dbReference type="Gene3D" id="1.10.260.40">
    <property type="entry name" value="lambda repressor-like DNA-binding domains"/>
    <property type="match status" value="1"/>
</dbReference>
<feature type="domain" description="HTH cro/C1-type" evidence="1">
    <location>
        <begin position="7"/>
        <end position="61"/>
    </location>
</feature>
<proteinExistence type="predicted"/>
<dbReference type="SMART" id="SM00530">
    <property type="entry name" value="HTH_XRE"/>
    <property type="match status" value="1"/>
</dbReference>
<name>A0A2S8FZG5_9BACT</name>
<sequence>MSIAEQLREQIETSDKSRYEIARQSGIAQSVLARFVAGETSLSMANVEKLVSYFELELTERPKGKKHRGKTDSR</sequence>
<accession>A0A2S8FZG5</accession>
<dbReference type="SUPFAM" id="SSF47413">
    <property type="entry name" value="lambda repressor-like DNA-binding domains"/>
    <property type="match status" value="1"/>
</dbReference>
<comment type="caution">
    <text evidence="2">The sequence shown here is derived from an EMBL/GenBank/DDBJ whole genome shotgun (WGS) entry which is preliminary data.</text>
</comment>
<evidence type="ECO:0000313" key="3">
    <source>
        <dbReference type="Proteomes" id="UP000238322"/>
    </source>
</evidence>
<organism evidence="2 3">
    <name type="scientific">Blastopirellula marina</name>
    <dbReference type="NCBI Taxonomy" id="124"/>
    <lineage>
        <taxon>Bacteria</taxon>
        <taxon>Pseudomonadati</taxon>
        <taxon>Planctomycetota</taxon>
        <taxon>Planctomycetia</taxon>
        <taxon>Pirellulales</taxon>
        <taxon>Pirellulaceae</taxon>
        <taxon>Blastopirellula</taxon>
    </lineage>
</organism>
<protein>
    <recommendedName>
        <fullName evidence="1">HTH cro/C1-type domain-containing protein</fullName>
    </recommendedName>
</protein>
<dbReference type="RefSeq" id="WP_105328836.1">
    <property type="nucleotide sequence ID" value="NZ_PUHY01000005.1"/>
</dbReference>
<dbReference type="InterPro" id="IPR001387">
    <property type="entry name" value="Cro/C1-type_HTH"/>
</dbReference>
<evidence type="ECO:0000313" key="2">
    <source>
        <dbReference type="EMBL" id="PQO37587.1"/>
    </source>
</evidence>
<dbReference type="GO" id="GO:0003677">
    <property type="term" value="F:DNA binding"/>
    <property type="evidence" value="ECO:0007669"/>
    <property type="project" value="InterPro"/>
</dbReference>
<dbReference type="Proteomes" id="UP000238322">
    <property type="component" value="Unassembled WGS sequence"/>
</dbReference>
<reference evidence="2 3" key="1">
    <citation type="submission" date="2018-02" db="EMBL/GenBank/DDBJ databases">
        <title>Comparative genomes isolates from brazilian mangrove.</title>
        <authorList>
            <person name="Araujo J.E."/>
            <person name="Taketani R.G."/>
            <person name="Silva M.C.P."/>
            <person name="Loureco M.V."/>
            <person name="Andreote F.D."/>
        </authorList>
    </citation>
    <scope>NUCLEOTIDE SEQUENCE [LARGE SCALE GENOMIC DNA]</scope>
    <source>
        <strain evidence="2 3">Hex-1 MGV</strain>
    </source>
</reference>
<dbReference type="Pfam" id="PF01381">
    <property type="entry name" value="HTH_3"/>
    <property type="match status" value="1"/>
</dbReference>
<dbReference type="CDD" id="cd00093">
    <property type="entry name" value="HTH_XRE"/>
    <property type="match status" value="1"/>
</dbReference>
<evidence type="ECO:0000259" key="1">
    <source>
        <dbReference type="PROSITE" id="PS50943"/>
    </source>
</evidence>
<dbReference type="PROSITE" id="PS50943">
    <property type="entry name" value="HTH_CROC1"/>
    <property type="match status" value="1"/>
</dbReference>